<reference evidence="1" key="1">
    <citation type="submission" date="2021-01" db="EMBL/GenBank/DDBJ databases">
        <authorList>
            <person name="Corre E."/>
            <person name="Pelletier E."/>
            <person name="Niang G."/>
            <person name="Scheremetjew M."/>
            <person name="Finn R."/>
            <person name="Kale V."/>
            <person name="Holt S."/>
            <person name="Cochrane G."/>
            <person name="Meng A."/>
            <person name="Brown T."/>
            <person name="Cohen L."/>
        </authorList>
    </citation>
    <scope>NUCLEOTIDE SEQUENCE</scope>
    <source>
        <strain evidence="1">CCMP 410</strain>
    </source>
</reference>
<organism evidence="1">
    <name type="scientific">Grammatophora oceanica</name>
    <dbReference type="NCBI Taxonomy" id="210454"/>
    <lineage>
        <taxon>Eukaryota</taxon>
        <taxon>Sar</taxon>
        <taxon>Stramenopiles</taxon>
        <taxon>Ochrophyta</taxon>
        <taxon>Bacillariophyta</taxon>
        <taxon>Fragilariophyceae</taxon>
        <taxon>Fragilariophycidae</taxon>
        <taxon>Rhabdonematales</taxon>
        <taxon>Grammatophoraceae</taxon>
        <taxon>Grammatophora</taxon>
    </lineage>
</organism>
<gene>
    <name evidence="1" type="ORF">GOCE00092_LOCUS13160</name>
</gene>
<accession>A0A7S1V0Q4</accession>
<proteinExistence type="predicted"/>
<protein>
    <submittedName>
        <fullName evidence="1">Uncharacterized protein</fullName>
    </submittedName>
</protein>
<evidence type="ECO:0000313" key="1">
    <source>
        <dbReference type="EMBL" id="CAD9284248.1"/>
    </source>
</evidence>
<name>A0A7S1V0Q4_9STRA</name>
<sequence>MENPTNFVDVTDALHETKDETDSTILGVPGVPGKRVTAQDLMMRNVQRFVGGHRGLWKRHRSHPLFDNMVDFTGRRHQEHPTEAMDVQENVPDLTGWSNRHSLHNGRNYSERRCVLRVIAFLS</sequence>
<dbReference type="AlphaFoldDB" id="A0A7S1V0Q4"/>
<dbReference type="EMBL" id="HBGK01025394">
    <property type="protein sequence ID" value="CAD9284248.1"/>
    <property type="molecule type" value="Transcribed_RNA"/>
</dbReference>